<dbReference type="Pfam" id="PF00069">
    <property type="entry name" value="Pkinase"/>
    <property type="match status" value="1"/>
</dbReference>
<feature type="compositionally biased region" description="Polar residues" evidence="9">
    <location>
        <begin position="455"/>
        <end position="468"/>
    </location>
</feature>
<accession>A0AAV9H1L1</accession>
<dbReference type="Proteomes" id="UP001321760">
    <property type="component" value="Unassembled WGS sequence"/>
</dbReference>
<dbReference type="SUPFAM" id="SSF56112">
    <property type="entry name" value="Protein kinase-like (PK-like)"/>
    <property type="match status" value="1"/>
</dbReference>
<evidence type="ECO:0000256" key="3">
    <source>
        <dbReference type="ARBA" id="ARBA00022679"/>
    </source>
</evidence>
<reference evidence="11" key="1">
    <citation type="journal article" date="2023" name="Mol. Phylogenet. Evol.">
        <title>Genome-scale phylogeny and comparative genomics of the fungal order Sordariales.</title>
        <authorList>
            <person name="Hensen N."/>
            <person name="Bonometti L."/>
            <person name="Westerberg I."/>
            <person name="Brannstrom I.O."/>
            <person name="Guillou S."/>
            <person name="Cros-Aarteil S."/>
            <person name="Calhoun S."/>
            <person name="Haridas S."/>
            <person name="Kuo A."/>
            <person name="Mondo S."/>
            <person name="Pangilinan J."/>
            <person name="Riley R."/>
            <person name="LaButti K."/>
            <person name="Andreopoulos B."/>
            <person name="Lipzen A."/>
            <person name="Chen C."/>
            <person name="Yan M."/>
            <person name="Daum C."/>
            <person name="Ng V."/>
            <person name="Clum A."/>
            <person name="Steindorff A."/>
            <person name="Ohm R.A."/>
            <person name="Martin F."/>
            <person name="Silar P."/>
            <person name="Natvig D.O."/>
            <person name="Lalanne C."/>
            <person name="Gautier V."/>
            <person name="Ament-Velasquez S.L."/>
            <person name="Kruys A."/>
            <person name="Hutchinson M.I."/>
            <person name="Powell A.J."/>
            <person name="Barry K."/>
            <person name="Miller A.N."/>
            <person name="Grigoriev I.V."/>
            <person name="Debuchy R."/>
            <person name="Gladieux P."/>
            <person name="Hiltunen Thoren M."/>
            <person name="Johannesson H."/>
        </authorList>
    </citation>
    <scope>NUCLEOTIDE SEQUENCE</scope>
    <source>
        <strain evidence="11">PSN243</strain>
    </source>
</reference>
<dbReference type="SMART" id="SM00220">
    <property type="entry name" value="S_TKc"/>
    <property type="match status" value="1"/>
</dbReference>
<dbReference type="PANTHER" id="PTHR43671:SF98">
    <property type="entry name" value="SERINE_THREONINE-PROTEIN KINASE NEK11"/>
    <property type="match status" value="1"/>
</dbReference>
<evidence type="ECO:0000256" key="5">
    <source>
        <dbReference type="ARBA" id="ARBA00022777"/>
    </source>
</evidence>
<dbReference type="InterPro" id="IPR000719">
    <property type="entry name" value="Prot_kinase_dom"/>
</dbReference>
<evidence type="ECO:0000256" key="6">
    <source>
        <dbReference type="ARBA" id="ARBA00022840"/>
    </source>
</evidence>
<feature type="compositionally biased region" description="Polar residues" evidence="9">
    <location>
        <begin position="207"/>
        <end position="227"/>
    </location>
</feature>
<sequence length="511" mass="57273">MSLDSDGSASLLPICDYLTGPDHESFVWDPAGQETAPEWLGPVQEVGLDLQKHKVFHHNNKEYTTPPLPFQHDGELGESGSTIVYRVRAPQGYHYRRPLALKVIVCKENTRPPGPDSNARRLALQEVRNMAAIRHPHIVVYVASFEDYCLQTRRLQLHSRPHHRPRDVFNRSQVTIKKHILGIAMYPPAQCNLSTFMLECIAWSRNPSQKSNGSQATGSQGPVTGSQGDDDTMHGWWKLPYLHTYFGCLAQAVAYLHRSSVRIRHKDIKPENVVIDQFGLPVLTDFGLSKHFETGHHSDGPTAKTLKYADPEAMHETMRDERSDIFSLGCVYLEMATVIIGRAPRFAEDHLSGGATALGQSAVEFKYCEALDGLEAYLNKLAAIAEEAIAGTTKKEREVSLRAVVQILPVIGQMMHPDFNKRPYAQDLYPHFRHLYEVPGVPGPCRTCEDERQTGRSTPKGSQRSGRGSPTMLRRETFNSMLARRESVLMAQSQITHSHVSHSPTEVRGTM</sequence>
<dbReference type="PANTHER" id="PTHR43671">
    <property type="entry name" value="SERINE/THREONINE-PROTEIN KINASE NEK"/>
    <property type="match status" value="1"/>
</dbReference>
<dbReference type="InterPro" id="IPR011009">
    <property type="entry name" value="Kinase-like_dom_sf"/>
</dbReference>
<dbReference type="InterPro" id="IPR050660">
    <property type="entry name" value="NEK_Ser/Thr_kinase"/>
</dbReference>
<dbReference type="PROSITE" id="PS00108">
    <property type="entry name" value="PROTEIN_KINASE_ST"/>
    <property type="match status" value="1"/>
</dbReference>
<dbReference type="EMBL" id="MU865918">
    <property type="protein sequence ID" value="KAK4453916.1"/>
    <property type="molecule type" value="Genomic_DNA"/>
</dbReference>
<protein>
    <recommendedName>
        <fullName evidence="1">non-specific serine/threonine protein kinase</fullName>
        <ecNumber evidence="1">2.7.11.1</ecNumber>
    </recommendedName>
</protein>
<feature type="domain" description="Protein kinase" evidence="10">
    <location>
        <begin position="70"/>
        <end position="437"/>
    </location>
</feature>
<gene>
    <name evidence="11" type="ORF">QBC34DRAFT_173586</name>
</gene>
<organism evidence="11 12">
    <name type="scientific">Podospora aff. communis PSN243</name>
    <dbReference type="NCBI Taxonomy" id="3040156"/>
    <lineage>
        <taxon>Eukaryota</taxon>
        <taxon>Fungi</taxon>
        <taxon>Dikarya</taxon>
        <taxon>Ascomycota</taxon>
        <taxon>Pezizomycotina</taxon>
        <taxon>Sordariomycetes</taxon>
        <taxon>Sordariomycetidae</taxon>
        <taxon>Sordariales</taxon>
        <taxon>Podosporaceae</taxon>
        <taxon>Podospora</taxon>
    </lineage>
</organism>
<comment type="catalytic activity">
    <reaction evidence="7">
        <text>L-threonyl-[protein] + ATP = O-phospho-L-threonyl-[protein] + ADP + H(+)</text>
        <dbReference type="Rhea" id="RHEA:46608"/>
        <dbReference type="Rhea" id="RHEA-COMP:11060"/>
        <dbReference type="Rhea" id="RHEA-COMP:11605"/>
        <dbReference type="ChEBI" id="CHEBI:15378"/>
        <dbReference type="ChEBI" id="CHEBI:30013"/>
        <dbReference type="ChEBI" id="CHEBI:30616"/>
        <dbReference type="ChEBI" id="CHEBI:61977"/>
        <dbReference type="ChEBI" id="CHEBI:456216"/>
        <dbReference type="EC" id="2.7.11.1"/>
    </reaction>
</comment>
<evidence type="ECO:0000256" key="7">
    <source>
        <dbReference type="ARBA" id="ARBA00047899"/>
    </source>
</evidence>
<keyword evidence="2" id="KW-0723">Serine/threonine-protein kinase</keyword>
<keyword evidence="12" id="KW-1185">Reference proteome</keyword>
<evidence type="ECO:0000256" key="8">
    <source>
        <dbReference type="ARBA" id="ARBA00048679"/>
    </source>
</evidence>
<dbReference type="Gene3D" id="3.30.200.20">
    <property type="entry name" value="Phosphorylase Kinase, domain 1"/>
    <property type="match status" value="1"/>
</dbReference>
<dbReference type="CDD" id="cd00180">
    <property type="entry name" value="PKc"/>
    <property type="match status" value="1"/>
</dbReference>
<feature type="region of interest" description="Disordered" evidence="9">
    <location>
        <begin position="492"/>
        <end position="511"/>
    </location>
</feature>
<keyword evidence="6" id="KW-0067">ATP-binding</keyword>
<dbReference type="PROSITE" id="PS50011">
    <property type="entry name" value="PROTEIN_KINASE_DOM"/>
    <property type="match status" value="1"/>
</dbReference>
<dbReference type="AlphaFoldDB" id="A0AAV9H1L1"/>
<evidence type="ECO:0000256" key="2">
    <source>
        <dbReference type="ARBA" id="ARBA00022527"/>
    </source>
</evidence>
<keyword evidence="3" id="KW-0808">Transferase</keyword>
<feature type="region of interest" description="Disordered" evidence="9">
    <location>
        <begin position="446"/>
        <end position="474"/>
    </location>
</feature>
<feature type="compositionally biased region" description="Polar residues" evidence="9">
    <location>
        <begin position="492"/>
        <end position="504"/>
    </location>
</feature>
<name>A0AAV9H1L1_9PEZI</name>
<evidence type="ECO:0000256" key="9">
    <source>
        <dbReference type="SAM" id="MobiDB-lite"/>
    </source>
</evidence>
<evidence type="ECO:0000313" key="12">
    <source>
        <dbReference type="Proteomes" id="UP001321760"/>
    </source>
</evidence>
<dbReference type="GO" id="GO:0005524">
    <property type="term" value="F:ATP binding"/>
    <property type="evidence" value="ECO:0007669"/>
    <property type="project" value="UniProtKB-KW"/>
</dbReference>
<dbReference type="InterPro" id="IPR008271">
    <property type="entry name" value="Ser/Thr_kinase_AS"/>
</dbReference>
<keyword evidence="4" id="KW-0547">Nucleotide-binding</keyword>
<evidence type="ECO:0000259" key="10">
    <source>
        <dbReference type="PROSITE" id="PS50011"/>
    </source>
</evidence>
<dbReference type="EC" id="2.7.11.1" evidence="1"/>
<comment type="catalytic activity">
    <reaction evidence="8">
        <text>L-seryl-[protein] + ATP = O-phospho-L-seryl-[protein] + ADP + H(+)</text>
        <dbReference type="Rhea" id="RHEA:17989"/>
        <dbReference type="Rhea" id="RHEA-COMP:9863"/>
        <dbReference type="Rhea" id="RHEA-COMP:11604"/>
        <dbReference type="ChEBI" id="CHEBI:15378"/>
        <dbReference type="ChEBI" id="CHEBI:29999"/>
        <dbReference type="ChEBI" id="CHEBI:30616"/>
        <dbReference type="ChEBI" id="CHEBI:83421"/>
        <dbReference type="ChEBI" id="CHEBI:456216"/>
        <dbReference type="EC" id="2.7.11.1"/>
    </reaction>
</comment>
<comment type="caution">
    <text evidence="11">The sequence shown here is derived from an EMBL/GenBank/DDBJ whole genome shotgun (WGS) entry which is preliminary data.</text>
</comment>
<feature type="region of interest" description="Disordered" evidence="9">
    <location>
        <begin position="207"/>
        <end position="229"/>
    </location>
</feature>
<keyword evidence="5 11" id="KW-0418">Kinase</keyword>
<proteinExistence type="predicted"/>
<evidence type="ECO:0000256" key="1">
    <source>
        <dbReference type="ARBA" id="ARBA00012513"/>
    </source>
</evidence>
<dbReference type="GO" id="GO:0004674">
    <property type="term" value="F:protein serine/threonine kinase activity"/>
    <property type="evidence" value="ECO:0007669"/>
    <property type="project" value="UniProtKB-KW"/>
</dbReference>
<evidence type="ECO:0000313" key="11">
    <source>
        <dbReference type="EMBL" id="KAK4453916.1"/>
    </source>
</evidence>
<reference evidence="11" key="2">
    <citation type="submission" date="2023-05" db="EMBL/GenBank/DDBJ databases">
        <authorList>
            <consortium name="Lawrence Berkeley National Laboratory"/>
            <person name="Steindorff A."/>
            <person name="Hensen N."/>
            <person name="Bonometti L."/>
            <person name="Westerberg I."/>
            <person name="Brannstrom I.O."/>
            <person name="Guillou S."/>
            <person name="Cros-Aarteil S."/>
            <person name="Calhoun S."/>
            <person name="Haridas S."/>
            <person name="Kuo A."/>
            <person name="Mondo S."/>
            <person name="Pangilinan J."/>
            <person name="Riley R."/>
            <person name="Labutti K."/>
            <person name="Andreopoulos B."/>
            <person name="Lipzen A."/>
            <person name="Chen C."/>
            <person name="Yanf M."/>
            <person name="Daum C."/>
            <person name="Ng V."/>
            <person name="Clum A."/>
            <person name="Ohm R."/>
            <person name="Martin F."/>
            <person name="Silar P."/>
            <person name="Natvig D."/>
            <person name="Lalanne C."/>
            <person name="Gautier V."/>
            <person name="Ament-Velasquez S.L."/>
            <person name="Kruys A."/>
            <person name="Hutchinson M.I."/>
            <person name="Powell A.J."/>
            <person name="Barry K."/>
            <person name="Miller A.N."/>
            <person name="Grigoriev I.V."/>
            <person name="Debuchy R."/>
            <person name="Gladieux P."/>
            <person name="Thoren M.H."/>
            <person name="Johannesson H."/>
        </authorList>
    </citation>
    <scope>NUCLEOTIDE SEQUENCE</scope>
    <source>
        <strain evidence="11">PSN243</strain>
    </source>
</reference>
<dbReference type="Gene3D" id="1.10.510.10">
    <property type="entry name" value="Transferase(Phosphotransferase) domain 1"/>
    <property type="match status" value="1"/>
</dbReference>
<evidence type="ECO:0000256" key="4">
    <source>
        <dbReference type="ARBA" id="ARBA00022741"/>
    </source>
</evidence>